<dbReference type="Proteomes" id="UP000004245">
    <property type="component" value="Unassembled WGS sequence"/>
</dbReference>
<sequence>MTTLRSGEESAAGSTDTCQLLLVQIDCGVERRIERSTPRPVAPSSGAE</sequence>
<accession>E9T1X4</accession>
<dbReference type="HOGENOM" id="CLU_3157183_0_0_11"/>
<name>E9T1X4_RHOHA</name>
<proteinExistence type="predicted"/>
<evidence type="ECO:0000313" key="2">
    <source>
        <dbReference type="Proteomes" id="UP000004245"/>
    </source>
</evidence>
<dbReference type="EMBL" id="ADNW02000011">
    <property type="protein sequence ID" value="EGD23720.1"/>
    <property type="molecule type" value="Genomic_DNA"/>
</dbReference>
<protein>
    <submittedName>
        <fullName evidence="1">Uncharacterized protein</fullName>
    </submittedName>
</protein>
<gene>
    <name evidence="1" type="ORF">HMPREF0724_12551</name>
</gene>
<reference evidence="1" key="1">
    <citation type="submission" date="2011-01" db="EMBL/GenBank/DDBJ databases">
        <authorList>
            <person name="Muzny D."/>
            <person name="Qin X."/>
            <person name="Buhay C."/>
            <person name="Dugan-Rocha S."/>
            <person name="Ding Y."/>
            <person name="Chen G."/>
            <person name="Hawes A."/>
            <person name="Holder M."/>
            <person name="Jhangiani S."/>
            <person name="Johnson A."/>
            <person name="Khan Z."/>
            <person name="Li Z."/>
            <person name="Liu W."/>
            <person name="Liu X."/>
            <person name="Perez L."/>
            <person name="Shen H."/>
            <person name="Wang Q."/>
            <person name="Watt J."/>
            <person name="Xi L."/>
            <person name="Xin Y."/>
            <person name="Zhou J."/>
            <person name="Deng J."/>
            <person name="Jiang H."/>
            <person name="Liu Y."/>
            <person name="Qu J."/>
            <person name="Song X.-Z."/>
            <person name="Zhang L."/>
            <person name="Villasana D."/>
            <person name="Johnson A."/>
            <person name="Liu J."/>
            <person name="Liyanage D."/>
            <person name="Lorensuhewa L."/>
            <person name="Robinson T."/>
            <person name="Song A."/>
            <person name="Song B.-B."/>
            <person name="Dinh H."/>
            <person name="Thornton R."/>
            <person name="Coyle M."/>
            <person name="Francisco L."/>
            <person name="Jackson L."/>
            <person name="Javaid M."/>
            <person name="Korchina V."/>
            <person name="Kovar C."/>
            <person name="Mata R."/>
            <person name="Mathew T."/>
            <person name="Ngo R."/>
            <person name="Nguyen L."/>
            <person name="Nguyen N."/>
            <person name="Okwuonu G."/>
            <person name="Ongeri F."/>
            <person name="Pham C."/>
            <person name="Simmons D."/>
            <person name="Wilczek-Boney K."/>
            <person name="Hale W."/>
            <person name="Jakkamsetti A."/>
            <person name="Pham P."/>
            <person name="Ruth R."/>
            <person name="San Lucas F."/>
            <person name="Warren J."/>
            <person name="Zhang J."/>
            <person name="Zhao Z."/>
            <person name="Zhou C."/>
            <person name="Zhu D."/>
            <person name="Lee S."/>
            <person name="Bess C."/>
            <person name="Blankenburg K."/>
            <person name="Forbes L."/>
            <person name="Fu Q."/>
            <person name="Gubbala S."/>
            <person name="Hirani K."/>
            <person name="Jayaseelan J.C."/>
            <person name="Lara F."/>
            <person name="Munidasa M."/>
            <person name="Palculict T."/>
            <person name="Patil S."/>
            <person name="Pu L.-L."/>
            <person name="Saada N."/>
            <person name="Tang L."/>
            <person name="Weissenberger G."/>
            <person name="Zhu Y."/>
            <person name="Hemphill L."/>
            <person name="Shang Y."/>
            <person name="Youmans B."/>
            <person name="Ayvaz T."/>
            <person name="Ross M."/>
            <person name="Santibanez J."/>
            <person name="Aqrawi P."/>
            <person name="Gross S."/>
            <person name="Joshi V."/>
            <person name="Fowler G."/>
            <person name="Nazareth L."/>
            <person name="Reid J."/>
            <person name="Worley K."/>
            <person name="Petrosino J."/>
            <person name="Highlander S."/>
            <person name="Gibbs R."/>
        </authorList>
    </citation>
    <scope>NUCLEOTIDE SEQUENCE [LARGE SCALE GENOMIC DNA]</scope>
    <source>
        <strain evidence="1">ATCC 33707</strain>
    </source>
</reference>
<organism evidence="1 2">
    <name type="scientific">Prescottella equi ATCC 33707</name>
    <dbReference type="NCBI Taxonomy" id="525370"/>
    <lineage>
        <taxon>Bacteria</taxon>
        <taxon>Bacillati</taxon>
        <taxon>Actinomycetota</taxon>
        <taxon>Actinomycetes</taxon>
        <taxon>Mycobacteriales</taxon>
        <taxon>Nocardiaceae</taxon>
        <taxon>Prescottella</taxon>
    </lineage>
</organism>
<evidence type="ECO:0000313" key="1">
    <source>
        <dbReference type="EMBL" id="EGD23720.1"/>
    </source>
</evidence>
<keyword evidence="2" id="KW-1185">Reference proteome</keyword>
<dbReference type="AlphaFoldDB" id="E9T1X4"/>
<comment type="caution">
    <text evidence="1">The sequence shown here is derived from an EMBL/GenBank/DDBJ whole genome shotgun (WGS) entry which is preliminary data.</text>
</comment>